<gene>
    <name evidence="2" type="ORF">FZC76_07800</name>
</gene>
<dbReference type="RefSeq" id="WP_148987686.1">
    <property type="nucleotide sequence ID" value="NZ_VTEV01000003.1"/>
</dbReference>
<organism evidence="2 3">
    <name type="scientific">Sutcliffiella horikoshii</name>
    <dbReference type="NCBI Taxonomy" id="79883"/>
    <lineage>
        <taxon>Bacteria</taxon>
        <taxon>Bacillati</taxon>
        <taxon>Bacillota</taxon>
        <taxon>Bacilli</taxon>
        <taxon>Bacillales</taxon>
        <taxon>Bacillaceae</taxon>
        <taxon>Sutcliffiella</taxon>
    </lineage>
</organism>
<dbReference type="AlphaFoldDB" id="A0A5D4SZV1"/>
<evidence type="ECO:0000313" key="3">
    <source>
        <dbReference type="Proteomes" id="UP000322524"/>
    </source>
</evidence>
<sequence length="99" mass="12158">MPTKDDMKRWNEDRETISRANVMLFGFDISKLNVREQEAVIEATKRRWELEAELERRNPRPLIKEEQLEVMRFELQLAKLQKELDDQDKRLERQTKWGW</sequence>
<proteinExistence type="predicted"/>
<comment type="caution">
    <text evidence="2">The sequence shown here is derived from an EMBL/GenBank/DDBJ whole genome shotgun (WGS) entry which is preliminary data.</text>
</comment>
<reference evidence="2 3" key="1">
    <citation type="submission" date="2019-08" db="EMBL/GenBank/DDBJ databases">
        <title>Bacillus genomes from the desert of Cuatro Cienegas, Coahuila.</title>
        <authorList>
            <person name="Olmedo-Alvarez G."/>
        </authorList>
    </citation>
    <scope>NUCLEOTIDE SEQUENCE [LARGE SCALE GENOMIC DNA]</scope>
    <source>
        <strain evidence="2 3">CH28_1T</strain>
    </source>
</reference>
<name>A0A5D4SZV1_9BACI</name>
<dbReference type="OrthoDB" id="9903850at2"/>
<dbReference type="EMBL" id="VTEV01000003">
    <property type="protein sequence ID" value="TYS68833.1"/>
    <property type="molecule type" value="Genomic_DNA"/>
</dbReference>
<accession>A0A5D4SZV1</accession>
<feature type="coiled-coil region" evidence="1">
    <location>
        <begin position="63"/>
        <end position="90"/>
    </location>
</feature>
<protein>
    <submittedName>
        <fullName evidence="2">Uncharacterized protein</fullName>
    </submittedName>
</protein>
<keyword evidence="1" id="KW-0175">Coiled coil</keyword>
<evidence type="ECO:0000313" key="2">
    <source>
        <dbReference type="EMBL" id="TYS68833.1"/>
    </source>
</evidence>
<evidence type="ECO:0000256" key="1">
    <source>
        <dbReference type="SAM" id="Coils"/>
    </source>
</evidence>
<dbReference type="Proteomes" id="UP000322524">
    <property type="component" value="Unassembled WGS sequence"/>
</dbReference>